<sequence>MCNPDPSRPPQHYGSYGFTLVEMLTTIAIVAILSALAAPAFRDFIAGQKIKTAAYDLSYTLTFARSEAIKRNSNVTIAAASGGWQNGWAVNAGTVNLNQHESVPGLTIAGQSASIIYSSNGRIQATANQTFSISSNTSSNAAQRCITINLSGLPNTKKGACS</sequence>
<keyword evidence="7 11" id="KW-1133">Transmembrane helix</keyword>
<dbReference type="Pfam" id="PF07963">
    <property type="entry name" value="N_methyl"/>
    <property type="match status" value="1"/>
</dbReference>
<name>A0ABR6YJI9_9BURK</name>
<evidence type="ECO:0000313" key="14">
    <source>
        <dbReference type="Proteomes" id="UP000613113"/>
    </source>
</evidence>
<evidence type="ECO:0000256" key="7">
    <source>
        <dbReference type="ARBA" id="ARBA00022989"/>
    </source>
</evidence>
<dbReference type="SUPFAM" id="SSF54523">
    <property type="entry name" value="Pili subunits"/>
    <property type="match status" value="1"/>
</dbReference>
<protein>
    <recommendedName>
        <fullName evidence="2">Type II secretion system protein H</fullName>
    </recommendedName>
    <alternativeName>
        <fullName evidence="10">General secretion pathway protein H</fullName>
    </alternativeName>
</protein>
<organism evidence="13 14">
    <name type="scientific">Undibacterium griseum</name>
    <dbReference type="NCBI Taxonomy" id="2762295"/>
    <lineage>
        <taxon>Bacteria</taxon>
        <taxon>Pseudomonadati</taxon>
        <taxon>Pseudomonadota</taxon>
        <taxon>Betaproteobacteria</taxon>
        <taxon>Burkholderiales</taxon>
        <taxon>Oxalobacteraceae</taxon>
        <taxon>Undibacterium</taxon>
    </lineage>
</organism>
<dbReference type="InterPro" id="IPR012902">
    <property type="entry name" value="N_methyl_site"/>
</dbReference>
<evidence type="ECO:0000256" key="3">
    <source>
        <dbReference type="ARBA" id="ARBA00022475"/>
    </source>
</evidence>
<dbReference type="InterPro" id="IPR045584">
    <property type="entry name" value="Pilin-like"/>
</dbReference>
<evidence type="ECO:0000256" key="6">
    <source>
        <dbReference type="ARBA" id="ARBA00022692"/>
    </source>
</evidence>
<comment type="similarity">
    <text evidence="9">Belongs to the GSP H family.</text>
</comment>
<evidence type="ECO:0000256" key="2">
    <source>
        <dbReference type="ARBA" id="ARBA00021549"/>
    </source>
</evidence>
<feature type="transmembrane region" description="Helical" evidence="11">
    <location>
        <begin position="20"/>
        <end position="41"/>
    </location>
</feature>
<reference evidence="13 14" key="1">
    <citation type="submission" date="2020-08" db="EMBL/GenBank/DDBJ databases">
        <title>Novel species isolated from subtropical streams in China.</title>
        <authorList>
            <person name="Lu H."/>
        </authorList>
    </citation>
    <scope>NUCLEOTIDE SEQUENCE [LARGE SCALE GENOMIC DNA]</scope>
    <source>
        <strain evidence="13 14">FT31W</strain>
    </source>
</reference>
<keyword evidence="4" id="KW-0488">Methylation</keyword>
<evidence type="ECO:0000259" key="12">
    <source>
        <dbReference type="Pfam" id="PF12019"/>
    </source>
</evidence>
<keyword evidence="14" id="KW-1185">Reference proteome</keyword>
<dbReference type="Proteomes" id="UP000613113">
    <property type="component" value="Unassembled WGS sequence"/>
</dbReference>
<evidence type="ECO:0000256" key="5">
    <source>
        <dbReference type="ARBA" id="ARBA00022519"/>
    </source>
</evidence>
<feature type="domain" description="General secretion pathway GspH" evidence="12">
    <location>
        <begin position="54"/>
        <end position="152"/>
    </location>
</feature>
<evidence type="ECO:0000256" key="1">
    <source>
        <dbReference type="ARBA" id="ARBA00004377"/>
    </source>
</evidence>
<keyword evidence="8 11" id="KW-0472">Membrane</keyword>
<evidence type="ECO:0000256" key="8">
    <source>
        <dbReference type="ARBA" id="ARBA00023136"/>
    </source>
</evidence>
<evidence type="ECO:0000313" key="13">
    <source>
        <dbReference type="EMBL" id="MBC3884018.1"/>
    </source>
</evidence>
<gene>
    <name evidence="13" type="ORF">H8K27_02620</name>
</gene>
<dbReference type="EMBL" id="JACOGC010000001">
    <property type="protein sequence ID" value="MBC3884018.1"/>
    <property type="molecule type" value="Genomic_DNA"/>
</dbReference>
<keyword evidence="6 11" id="KW-0812">Transmembrane</keyword>
<dbReference type="InterPro" id="IPR022346">
    <property type="entry name" value="T2SS_GspH"/>
</dbReference>
<dbReference type="Pfam" id="PF12019">
    <property type="entry name" value="GspH"/>
    <property type="match status" value="1"/>
</dbReference>
<evidence type="ECO:0000256" key="11">
    <source>
        <dbReference type="SAM" id="Phobius"/>
    </source>
</evidence>
<proteinExistence type="inferred from homology"/>
<evidence type="ECO:0000256" key="4">
    <source>
        <dbReference type="ARBA" id="ARBA00022481"/>
    </source>
</evidence>
<accession>A0ABR6YJI9</accession>
<evidence type="ECO:0000256" key="10">
    <source>
        <dbReference type="ARBA" id="ARBA00030775"/>
    </source>
</evidence>
<dbReference type="NCBIfam" id="TIGR02532">
    <property type="entry name" value="IV_pilin_GFxxxE"/>
    <property type="match status" value="1"/>
</dbReference>
<dbReference type="Gene3D" id="3.55.40.10">
    <property type="entry name" value="minor pseudopilin epsh domain"/>
    <property type="match status" value="1"/>
</dbReference>
<evidence type="ECO:0000256" key="9">
    <source>
        <dbReference type="ARBA" id="ARBA00025772"/>
    </source>
</evidence>
<dbReference type="RefSeq" id="WP_186861637.1">
    <property type="nucleotide sequence ID" value="NZ_JACOGC010000001.1"/>
</dbReference>
<keyword evidence="3" id="KW-1003">Cell membrane</keyword>
<keyword evidence="5" id="KW-0997">Cell inner membrane</keyword>
<comment type="subcellular location">
    <subcellularLocation>
        <location evidence="1">Cell inner membrane</location>
        <topology evidence="1">Single-pass membrane protein</topology>
    </subcellularLocation>
</comment>
<comment type="caution">
    <text evidence="13">The sequence shown here is derived from an EMBL/GenBank/DDBJ whole genome shotgun (WGS) entry which is preliminary data.</text>
</comment>